<dbReference type="PANTHER" id="PTHR36923:SF3">
    <property type="entry name" value="FERREDOXIN"/>
    <property type="match status" value="1"/>
</dbReference>
<evidence type="ECO:0000313" key="9">
    <source>
        <dbReference type="Proteomes" id="UP000037594"/>
    </source>
</evidence>
<name>A0A0J8TXH0_9MYCO</name>
<keyword evidence="2" id="KW-0813">Transport</keyword>
<gene>
    <name evidence="8" type="ORF">ACT17_33150</name>
</gene>
<keyword evidence="5" id="KW-0408">Iron</keyword>
<comment type="cofactor">
    <cofactor evidence="1">
        <name>[3Fe-4S] cluster</name>
        <dbReference type="ChEBI" id="CHEBI:21137"/>
    </cofactor>
</comment>
<dbReference type="PANTHER" id="PTHR36923">
    <property type="entry name" value="FERREDOXIN"/>
    <property type="match status" value="1"/>
</dbReference>
<dbReference type="InterPro" id="IPR051269">
    <property type="entry name" value="Fe-S_cluster_ET"/>
</dbReference>
<dbReference type="EMBL" id="LFOD01000067">
    <property type="protein sequence ID" value="KMV13857.1"/>
    <property type="molecule type" value="Genomic_DNA"/>
</dbReference>
<keyword evidence="7" id="KW-0003">3Fe-4S</keyword>
<dbReference type="GO" id="GO:0046872">
    <property type="term" value="F:metal ion binding"/>
    <property type="evidence" value="ECO:0007669"/>
    <property type="project" value="UniProtKB-KW"/>
</dbReference>
<comment type="caution">
    <text evidence="8">The sequence shown here is derived from an EMBL/GenBank/DDBJ whole genome shotgun (WGS) entry which is preliminary data.</text>
</comment>
<sequence length="64" mass="6869">MPTVKADLQACQGYANCVVGAPDYFDLDDDGIVVLLRTKVPEAERSRVTEAARSCPVSALVVED</sequence>
<dbReference type="RefSeq" id="WP_047040743.1">
    <property type="nucleotide sequence ID" value="NZ_LFOD01000067.1"/>
</dbReference>
<dbReference type="Pfam" id="PF13459">
    <property type="entry name" value="Fer4_15"/>
    <property type="match status" value="1"/>
</dbReference>
<evidence type="ECO:0000256" key="1">
    <source>
        <dbReference type="ARBA" id="ARBA00001927"/>
    </source>
</evidence>
<dbReference type="Proteomes" id="UP000037594">
    <property type="component" value="Unassembled WGS sequence"/>
</dbReference>
<protein>
    <submittedName>
        <fullName evidence="8">Ferredoxin</fullName>
    </submittedName>
</protein>
<evidence type="ECO:0000256" key="7">
    <source>
        <dbReference type="ARBA" id="ARBA00023291"/>
    </source>
</evidence>
<keyword evidence="4" id="KW-0249">Electron transport</keyword>
<dbReference type="PATRIC" id="fig|451644.5.peg.6817"/>
<keyword evidence="6" id="KW-0411">Iron-sulfur</keyword>
<organism evidence="8 9">
    <name type="scientific">Mycolicibacterium conceptionense</name>
    <dbReference type="NCBI Taxonomy" id="451644"/>
    <lineage>
        <taxon>Bacteria</taxon>
        <taxon>Bacillati</taxon>
        <taxon>Actinomycetota</taxon>
        <taxon>Actinomycetes</taxon>
        <taxon>Mycobacteriales</taxon>
        <taxon>Mycobacteriaceae</taxon>
        <taxon>Mycolicibacterium</taxon>
    </lineage>
</organism>
<evidence type="ECO:0000313" key="8">
    <source>
        <dbReference type="EMBL" id="KMV13857.1"/>
    </source>
</evidence>
<evidence type="ECO:0000256" key="6">
    <source>
        <dbReference type="ARBA" id="ARBA00023014"/>
    </source>
</evidence>
<evidence type="ECO:0000256" key="4">
    <source>
        <dbReference type="ARBA" id="ARBA00022982"/>
    </source>
</evidence>
<evidence type="ECO:0000256" key="2">
    <source>
        <dbReference type="ARBA" id="ARBA00022448"/>
    </source>
</evidence>
<dbReference type="GO" id="GO:0051538">
    <property type="term" value="F:3 iron, 4 sulfur cluster binding"/>
    <property type="evidence" value="ECO:0007669"/>
    <property type="project" value="UniProtKB-KW"/>
</dbReference>
<dbReference type="SUPFAM" id="SSF54862">
    <property type="entry name" value="4Fe-4S ferredoxins"/>
    <property type="match status" value="1"/>
</dbReference>
<evidence type="ECO:0000256" key="3">
    <source>
        <dbReference type="ARBA" id="ARBA00022723"/>
    </source>
</evidence>
<reference evidence="8 9" key="1">
    <citation type="submission" date="2015-06" db="EMBL/GenBank/DDBJ databases">
        <title>Genome sequence of Mycobacterium conceptionense strain MLE.</title>
        <authorList>
            <person name="Greninger A.L."/>
            <person name="Cunningham G."/>
            <person name="Chiu C.Y."/>
            <person name="Miller S."/>
        </authorList>
    </citation>
    <scope>NUCLEOTIDE SEQUENCE [LARGE SCALE GENOMIC DNA]</scope>
    <source>
        <strain evidence="8 9">MLE</strain>
    </source>
</reference>
<accession>A0A0J8TXH0</accession>
<keyword evidence="3" id="KW-0479">Metal-binding</keyword>
<dbReference type="AlphaFoldDB" id="A0A0J8TXH0"/>
<dbReference type="OrthoDB" id="9803319at2"/>
<proteinExistence type="predicted"/>
<dbReference type="Gene3D" id="3.30.70.20">
    <property type="match status" value="1"/>
</dbReference>
<evidence type="ECO:0000256" key="5">
    <source>
        <dbReference type="ARBA" id="ARBA00023004"/>
    </source>
</evidence>